<gene>
    <name evidence="1" type="ORF">PPENT_87.1.T1320065</name>
</gene>
<evidence type="ECO:0000313" key="2">
    <source>
        <dbReference type="Proteomes" id="UP000689195"/>
    </source>
</evidence>
<name>A0A8S1XQ53_9CILI</name>
<accession>A0A8S1XQ53</accession>
<organism evidence="1 2">
    <name type="scientific">Paramecium pentaurelia</name>
    <dbReference type="NCBI Taxonomy" id="43138"/>
    <lineage>
        <taxon>Eukaryota</taxon>
        <taxon>Sar</taxon>
        <taxon>Alveolata</taxon>
        <taxon>Ciliophora</taxon>
        <taxon>Intramacronucleata</taxon>
        <taxon>Oligohymenophorea</taxon>
        <taxon>Peniculida</taxon>
        <taxon>Parameciidae</taxon>
        <taxon>Paramecium</taxon>
    </lineage>
</organism>
<dbReference type="EMBL" id="CAJJDO010000132">
    <property type="protein sequence ID" value="CAD8202828.1"/>
    <property type="molecule type" value="Genomic_DNA"/>
</dbReference>
<proteinExistence type="predicted"/>
<sequence>MNEGNIKKQKINNMMAILYSVLNTIQSTFFSKPKKIPKIYINHLFTHLIQ</sequence>
<dbReference type="AlphaFoldDB" id="A0A8S1XQ53"/>
<evidence type="ECO:0000313" key="1">
    <source>
        <dbReference type="EMBL" id="CAD8202828.1"/>
    </source>
</evidence>
<keyword evidence="2" id="KW-1185">Reference proteome</keyword>
<comment type="caution">
    <text evidence="1">The sequence shown here is derived from an EMBL/GenBank/DDBJ whole genome shotgun (WGS) entry which is preliminary data.</text>
</comment>
<reference evidence="1" key="1">
    <citation type="submission" date="2021-01" db="EMBL/GenBank/DDBJ databases">
        <authorList>
            <consortium name="Genoscope - CEA"/>
            <person name="William W."/>
        </authorList>
    </citation>
    <scope>NUCLEOTIDE SEQUENCE</scope>
</reference>
<dbReference type="Proteomes" id="UP000689195">
    <property type="component" value="Unassembled WGS sequence"/>
</dbReference>
<protein>
    <submittedName>
        <fullName evidence="1">Uncharacterized protein</fullName>
    </submittedName>
</protein>